<dbReference type="PANTHER" id="PTHR23152">
    <property type="entry name" value="2-OXOGLUTARATE DEHYDROGENASE"/>
    <property type="match status" value="1"/>
</dbReference>
<dbReference type="Gene3D" id="3.40.50.11610">
    <property type="entry name" value="Multifunctional 2-oxoglutarate metabolism enzyme, C-terminal domain"/>
    <property type="match status" value="1"/>
</dbReference>
<evidence type="ECO:0000256" key="15">
    <source>
        <dbReference type="ARBA" id="ARBA00037426"/>
    </source>
</evidence>
<evidence type="ECO:0000256" key="2">
    <source>
        <dbReference type="ARBA" id="ARBA00001964"/>
    </source>
</evidence>
<evidence type="ECO:0000256" key="17">
    <source>
        <dbReference type="ARBA" id="ARBA00042984"/>
    </source>
</evidence>
<evidence type="ECO:0000256" key="3">
    <source>
        <dbReference type="ARBA" id="ARBA00004305"/>
    </source>
</evidence>
<feature type="domain" description="EF-hand" evidence="20">
    <location>
        <begin position="1086"/>
        <end position="1121"/>
    </location>
</feature>
<dbReference type="InterPro" id="IPR029061">
    <property type="entry name" value="THDP-binding"/>
</dbReference>
<keyword evidence="6" id="KW-0816">Tricarboxylic acid cycle</keyword>
<evidence type="ECO:0000256" key="13">
    <source>
        <dbReference type="ARBA" id="ARBA00023052"/>
    </source>
</evidence>
<dbReference type="FunFam" id="1.10.238.10:FF:000003">
    <property type="entry name" value="Calmodulin A"/>
    <property type="match status" value="1"/>
</dbReference>
<evidence type="ECO:0000259" key="20">
    <source>
        <dbReference type="PROSITE" id="PS50222"/>
    </source>
</evidence>
<dbReference type="Pfam" id="PF16078">
    <property type="entry name" value="2-oxogl_dehyd_N"/>
    <property type="match status" value="1"/>
</dbReference>
<evidence type="ECO:0000256" key="8">
    <source>
        <dbReference type="ARBA" id="ARBA00022737"/>
    </source>
</evidence>
<keyword evidence="7" id="KW-0479">Metal-binding</keyword>
<accession>A0A8H7SKW1</accession>
<dbReference type="GO" id="GO:0045252">
    <property type="term" value="C:oxoglutarate dehydrogenase complex"/>
    <property type="evidence" value="ECO:0007669"/>
    <property type="project" value="TreeGrafter"/>
</dbReference>
<evidence type="ECO:0000313" key="22">
    <source>
        <dbReference type="Proteomes" id="UP000613177"/>
    </source>
</evidence>
<dbReference type="Pfam" id="PF02779">
    <property type="entry name" value="Transket_pyr"/>
    <property type="match status" value="1"/>
</dbReference>
<dbReference type="SUPFAM" id="SSF52518">
    <property type="entry name" value="Thiamin diphosphate-binding fold (THDP-binding)"/>
    <property type="match status" value="2"/>
</dbReference>
<comment type="function">
    <text evidence="15">The 2-oxoglutarate dehydrogenase complex catalyzes the overall conversion of 2-oxoglutarate to succinyl-CoA and CO(2). It contains multiple copies of three enzymatic components: 2-oxoglutarate dehydrogenase (E1), dihydrolipoamide succinyltransferase (E2) and lipoamide dehydrogenase (E3).</text>
</comment>
<comment type="caution">
    <text evidence="21">The sequence shown here is derived from an EMBL/GenBank/DDBJ whole genome shotgun (WGS) entry which is preliminary data.</text>
</comment>
<dbReference type="CDD" id="cd02016">
    <property type="entry name" value="TPP_E1_OGDC_like"/>
    <property type="match status" value="1"/>
</dbReference>
<dbReference type="NCBIfam" id="TIGR00239">
    <property type="entry name" value="2oxo_dh_E1"/>
    <property type="match status" value="1"/>
</dbReference>
<dbReference type="Pfam" id="PF00676">
    <property type="entry name" value="E1_dh"/>
    <property type="match status" value="1"/>
</dbReference>
<evidence type="ECO:0000256" key="14">
    <source>
        <dbReference type="ARBA" id="ARBA00023128"/>
    </source>
</evidence>
<dbReference type="InterPro" id="IPR032106">
    <property type="entry name" value="2-oxogl_dehyd_N"/>
</dbReference>
<dbReference type="Pfam" id="PF13499">
    <property type="entry name" value="EF-hand_7"/>
    <property type="match status" value="1"/>
</dbReference>
<dbReference type="Proteomes" id="UP000613177">
    <property type="component" value="Unassembled WGS sequence"/>
</dbReference>
<dbReference type="SMART" id="SM00054">
    <property type="entry name" value="EFh"/>
    <property type="match status" value="3"/>
</dbReference>
<dbReference type="FunFam" id="1.10.287.1150:FF:000002">
    <property type="entry name" value="2-oxoglutarate dehydrogenase E1 component"/>
    <property type="match status" value="1"/>
</dbReference>
<dbReference type="EC" id="1.2.4.2" evidence="5"/>
<dbReference type="GO" id="GO:0006099">
    <property type="term" value="P:tricarboxylic acid cycle"/>
    <property type="evidence" value="ECO:0007669"/>
    <property type="project" value="UniProtKB-KW"/>
</dbReference>
<evidence type="ECO:0000256" key="11">
    <source>
        <dbReference type="ARBA" id="ARBA00022946"/>
    </source>
</evidence>
<dbReference type="InterPro" id="IPR011992">
    <property type="entry name" value="EF-hand-dom_pair"/>
</dbReference>
<dbReference type="InterPro" id="IPR002048">
    <property type="entry name" value="EF_hand_dom"/>
</dbReference>
<comment type="subcellular location">
    <subcellularLocation>
        <location evidence="3">Mitochondrion matrix</location>
    </subcellularLocation>
</comment>
<dbReference type="AlphaFoldDB" id="A0A8H7SKW1"/>
<dbReference type="PIRSF" id="PIRSF000157">
    <property type="entry name" value="Oxoglu_dh_E1"/>
    <property type="match status" value="1"/>
</dbReference>
<dbReference type="GO" id="GO:0005759">
    <property type="term" value="C:mitochondrial matrix"/>
    <property type="evidence" value="ECO:0007669"/>
    <property type="project" value="UniProtKB-SubCell"/>
</dbReference>
<keyword evidence="14" id="KW-0496">Mitochondrion</keyword>
<evidence type="ECO:0000313" key="21">
    <source>
        <dbReference type="EMBL" id="KAG2231364.1"/>
    </source>
</evidence>
<evidence type="ECO:0000256" key="12">
    <source>
        <dbReference type="ARBA" id="ARBA00023002"/>
    </source>
</evidence>
<evidence type="ECO:0000256" key="5">
    <source>
        <dbReference type="ARBA" id="ARBA00012280"/>
    </source>
</evidence>
<evidence type="ECO:0000256" key="7">
    <source>
        <dbReference type="ARBA" id="ARBA00022723"/>
    </source>
</evidence>
<comment type="similarity">
    <text evidence="4">Belongs to the alpha-ketoglutarate dehydrogenase family.</text>
</comment>
<evidence type="ECO:0000256" key="4">
    <source>
        <dbReference type="ARBA" id="ARBA00006936"/>
    </source>
</evidence>
<dbReference type="Gene3D" id="1.10.287.1150">
    <property type="entry name" value="TPP helical domain"/>
    <property type="match status" value="1"/>
</dbReference>
<keyword evidence="22" id="KW-1185">Reference proteome</keyword>
<protein>
    <recommendedName>
        <fullName evidence="16">2-oxoglutarate dehydrogenase, mitochondrial</fullName>
        <ecNumber evidence="5">1.2.4.2</ecNumber>
    </recommendedName>
    <alternativeName>
        <fullName evidence="17">2-oxoglutarate dehydrogenase complex component E1</fullName>
    </alternativeName>
</protein>
<sequence length="1198" mass="133577">MYRLSSLGGRVSSALRPAMKSVPSIARQSIIRSSVAPFHTTRTRFAAPESNDGFLHGNSANYIEEMYEAWLKEPSSVHLSWQVYFKNMANGVSPSQAYTPPPTLVPSASARLPSLPGDGFTGVGSSEVIDHMKIQLLSRAYQVRGHHIANLDPLGIQHADLNSSTPPELSYTYYGFKESDLDRTFTIGPGILPAFTKTGATLTLREIIDHLKKIYCGSIGVEYIHIPDRAQCDWIRERIETPEPYKYSVAEKRVILDRLTWSDSFERFVASKYPSEKRFGLEGGETLIPGMKAMIDRSVDLGVESIVIGMPHRGRLNVLSNVVRKPAESIFCEFSGAIAPSEEGSGDVKYHLGMNYVRPTPSGKRVHLSLVANPSHLEAVDPVVLGKTHALQFYGKDTKGDHSMAVLIHGDAAFAGQGIVYETMGFHDLPSYSTGGTIHVVVNNQIGFTTDPRSGRSTPYCTDIAKSINAPIFHVNGDDAEAVTYVMQLAADWRQTFHKDVVIDLVCYRKHGHNETDQPMFTQPRMYDAIAKQEPVAQKYETQLKQEGSLTDADIKDNKKRVWDLLEESYSRSKDYKPASSEWQSSSWPGFKSPKELAEENLPHYSTGVPQDVLQSVGKAMTTLPHNFNVHRNLKRILQNREKSLDQGKDIDWSTAESLAWGSLLAEGKHIRISGQDVERGTFSQRHAVLHDQKDGNKHTLLNHISPEQGVLSISNSSLSEYGVLGFELGYSLVNPDSLVMWEAQFGDFANTAQVIVDQFLASGEQKWLQRTGLIMSLPHGYDGQGPEHSSSRIERYLQMCDDNPDVYPSAEKLARQHQDCNMQVVYASTPSQYFHVLRRQICRQFRKPLILPFSKSLLRHPLVKSDLSELVGDTHFQLYLPEEHPEHLVAPEKITKHIMCSGQVYYALLKARDQNKMNDIAISRIEQLNPFPYEQVKEHADKYPNAEIVWCQEEPLNMGVWQHVQPRITTSLTQTEHHAGKTPRYAGRAPSASVATGNKKKHYQEEYGLLSKALIGDSIQPKEVTQGVPVWFVCLYGVTQKHLSGSTLTEAEITHLKGKFETITAGSGMTAADLREIYKVAQVKVTEAEIEAQIQAADSTGKGEVDFEDFLTVMNNQCDVDAEEGVTKIFALLDTDNDGQIDGEDLKRGVALFGESVSPQDVEEMIASADVDGDGLINYEEFLKVMTPCKVNGHHVF</sequence>
<name>A0A8H7SKW1_9FUNG</name>
<organism evidence="21 22">
    <name type="scientific">Thamnidium elegans</name>
    <dbReference type="NCBI Taxonomy" id="101142"/>
    <lineage>
        <taxon>Eukaryota</taxon>
        <taxon>Fungi</taxon>
        <taxon>Fungi incertae sedis</taxon>
        <taxon>Mucoromycota</taxon>
        <taxon>Mucoromycotina</taxon>
        <taxon>Mucoromycetes</taxon>
        <taxon>Mucorales</taxon>
        <taxon>Mucorineae</taxon>
        <taxon>Mucoraceae</taxon>
        <taxon>Thamnidium</taxon>
    </lineage>
</organism>
<dbReference type="InterPro" id="IPR011603">
    <property type="entry name" value="2oxoglutarate_DH_E1"/>
</dbReference>
<dbReference type="Gene3D" id="3.40.50.12470">
    <property type="match status" value="1"/>
</dbReference>
<dbReference type="PROSITE" id="PS50222">
    <property type="entry name" value="EF_HAND_2"/>
    <property type="match status" value="3"/>
</dbReference>
<dbReference type="PROSITE" id="PS00018">
    <property type="entry name" value="EF_HAND_1"/>
    <property type="match status" value="2"/>
</dbReference>
<dbReference type="InterPro" id="IPR042179">
    <property type="entry name" value="KGD_C_sf"/>
</dbReference>
<dbReference type="CDD" id="cd00051">
    <property type="entry name" value="EFh"/>
    <property type="match status" value="2"/>
</dbReference>
<evidence type="ECO:0000256" key="16">
    <source>
        <dbReference type="ARBA" id="ARBA00040267"/>
    </source>
</evidence>
<evidence type="ECO:0000256" key="18">
    <source>
        <dbReference type="ARBA" id="ARBA00051911"/>
    </source>
</evidence>
<dbReference type="GO" id="GO:0030976">
    <property type="term" value="F:thiamine pyrophosphate binding"/>
    <property type="evidence" value="ECO:0007669"/>
    <property type="project" value="InterPro"/>
</dbReference>
<dbReference type="SUPFAM" id="SSF47473">
    <property type="entry name" value="EF-hand"/>
    <property type="match status" value="1"/>
</dbReference>
<feature type="domain" description="EF-hand" evidence="20">
    <location>
        <begin position="1158"/>
        <end position="1193"/>
    </location>
</feature>
<dbReference type="PANTHER" id="PTHR23152:SF4">
    <property type="entry name" value="2-OXOADIPATE DEHYDROGENASE COMPLEX COMPONENT E1"/>
    <property type="match status" value="1"/>
</dbReference>
<comment type="cofactor">
    <cofactor evidence="2">
        <name>thiamine diphosphate</name>
        <dbReference type="ChEBI" id="CHEBI:58937"/>
    </cofactor>
</comment>
<dbReference type="FunFam" id="3.40.50.11610:FF:000009">
    <property type="entry name" value="2-oxoglutarate dehydrogenase E1 component"/>
    <property type="match status" value="1"/>
</dbReference>
<evidence type="ECO:0000256" key="6">
    <source>
        <dbReference type="ARBA" id="ARBA00022532"/>
    </source>
</evidence>
<dbReference type="FunFam" id="3.40.50.12470:FF:000003">
    <property type="entry name" value="2-oxoglutarate dehydrogenase E1 component"/>
    <property type="match status" value="1"/>
</dbReference>
<dbReference type="InterPro" id="IPR031717">
    <property type="entry name" value="ODO-1/KGD_C"/>
</dbReference>
<evidence type="ECO:0000256" key="10">
    <source>
        <dbReference type="ARBA" id="ARBA00022842"/>
    </source>
</evidence>
<dbReference type="Gene3D" id="1.10.238.10">
    <property type="entry name" value="EF-hand"/>
    <property type="match status" value="1"/>
</dbReference>
<dbReference type="SMART" id="SM00861">
    <property type="entry name" value="Transket_pyr"/>
    <property type="match status" value="1"/>
</dbReference>
<dbReference type="Pfam" id="PF16870">
    <property type="entry name" value="OxoGdeHyase_C"/>
    <property type="match status" value="1"/>
</dbReference>
<keyword evidence="9" id="KW-0106">Calcium</keyword>
<dbReference type="Gene3D" id="3.40.50.970">
    <property type="match status" value="1"/>
</dbReference>
<keyword evidence="12" id="KW-0560">Oxidoreductase</keyword>
<keyword evidence="11" id="KW-0809">Transit peptide</keyword>
<dbReference type="EMBL" id="JAEPRE010000154">
    <property type="protein sequence ID" value="KAG2231364.1"/>
    <property type="molecule type" value="Genomic_DNA"/>
</dbReference>
<feature type="domain" description="EF-hand" evidence="20">
    <location>
        <begin position="1122"/>
        <end position="1157"/>
    </location>
</feature>
<evidence type="ECO:0000256" key="9">
    <source>
        <dbReference type="ARBA" id="ARBA00022837"/>
    </source>
</evidence>
<feature type="region of interest" description="Disordered" evidence="19">
    <location>
        <begin position="974"/>
        <end position="998"/>
    </location>
</feature>
<keyword evidence="13" id="KW-0786">Thiamine pyrophosphate</keyword>
<keyword evidence="8" id="KW-0677">Repeat</keyword>
<dbReference type="GO" id="GO:0004591">
    <property type="term" value="F:oxoglutarate dehydrogenase (succinyl-transferring) activity"/>
    <property type="evidence" value="ECO:0007669"/>
    <property type="project" value="UniProtKB-EC"/>
</dbReference>
<comment type="cofactor">
    <cofactor evidence="1">
        <name>Mg(2+)</name>
        <dbReference type="ChEBI" id="CHEBI:18420"/>
    </cofactor>
</comment>
<evidence type="ECO:0000256" key="1">
    <source>
        <dbReference type="ARBA" id="ARBA00001946"/>
    </source>
</evidence>
<keyword evidence="10" id="KW-0460">Magnesium</keyword>
<dbReference type="FunFam" id="3.40.50.970:FF:000002">
    <property type="entry name" value="2-oxoglutarate dehydrogenase, E1 component"/>
    <property type="match status" value="1"/>
</dbReference>
<dbReference type="GO" id="GO:0005509">
    <property type="term" value="F:calcium ion binding"/>
    <property type="evidence" value="ECO:0007669"/>
    <property type="project" value="InterPro"/>
</dbReference>
<dbReference type="InterPro" id="IPR005475">
    <property type="entry name" value="Transketolase-like_Pyr-bd"/>
</dbReference>
<dbReference type="Pfam" id="PF13833">
    <property type="entry name" value="EF-hand_8"/>
    <property type="match status" value="1"/>
</dbReference>
<dbReference type="InterPro" id="IPR001017">
    <property type="entry name" value="DH_E1"/>
</dbReference>
<dbReference type="NCBIfam" id="NF008907">
    <property type="entry name" value="PRK12270.1"/>
    <property type="match status" value="1"/>
</dbReference>
<dbReference type="InterPro" id="IPR018247">
    <property type="entry name" value="EF_Hand_1_Ca_BS"/>
</dbReference>
<gene>
    <name evidence="21" type="ORF">INT48_007489</name>
</gene>
<comment type="catalytic activity">
    <reaction evidence="18">
        <text>N(6)-[(R)-lipoyl]-L-lysyl-[protein] + 2-oxoglutarate + H(+) = N(6)-[(R)-S(8)-succinyldihydrolipoyl]-L-lysyl-[protein] + CO2</text>
        <dbReference type="Rhea" id="RHEA:12188"/>
        <dbReference type="Rhea" id="RHEA-COMP:10474"/>
        <dbReference type="Rhea" id="RHEA-COMP:20092"/>
        <dbReference type="ChEBI" id="CHEBI:15378"/>
        <dbReference type="ChEBI" id="CHEBI:16526"/>
        <dbReference type="ChEBI" id="CHEBI:16810"/>
        <dbReference type="ChEBI" id="CHEBI:83099"/>
        <dbReference type="ChEBI" id="CHEBI:83120"/>
        <dbReference type="EC" id="1.2.4.2"/>
    </reaction>
</comment>
<dbReference type="NCBIfam" id="NF006914">
    <property type="entry name" value="PRK09404.1"/>
    <property type="match status" value="1"/>
</dbReference>
<evidence type="ECO:0000256" key="19">
    <source>
        <dbReference type="SAM" id="MobiDB-lite"/>
    </source>
</evidence>
<proteinExistence type="inferred from homology"/>
<reference evidence="21" key="1">
    <citation type="submission" date="2021-01" db="EMBL/GenBank/DDBJ databases">
        <title>Metabolic potential, ecology and presence of endohyphal bacteria is reflected in genomic diversity of Mucoromycotina.</title>
        <authorList>
            <person name="Muszewska A."/>
            <person name="Okrasinska A."/>
            <person name="Steczkiewicz K."/>
            <person name="Drgas O."/>
            <person name="Orlowska M."/>
            <person name="Perlinska-Lenart U."/>
            <person name="Aleksandrzak-Piekarczyk T."/>
            <person name="Szatraj K."/>
            <person name="Zielenkiewicz U."/>
            <person name="Pilsyk S."/>
            <person name="Malc E."/>
            <person name="Mieczkowski P."/>
            <person name="Kruszewska J.S."/>
            <person name="Biernat P."/>
            <person name="Pawlowska J."/>
        </authorList>
    </citation>
    <scope>NUCLEOTIDE SEQUENCE</scope>
    <source>
        <strain evidence="21">WA0000018081</strain>
    </source>
</reference>